<sequence>MKRNPPPPRPATVSRPVGTPIPPTRFSSVVQPAAVAPPPVHKPPPTRYGTVVTPAVVTQAKSVCRPSSTPQAPPQPRALGKPVVFINPPMPLQATPVNRPSPPPRGSRGTVQAMDSLKVMEEYKPWLLDKDDRLHEPSDFGSDIGESEEEDIIDVRKEMVGFSENTKKIKKLKPQPRETVKGMYGERAASRYFMKNNIGFFDANSVLQKNVAGIDHIIDMGGFCFSQSKVFISGESPKDCALEYERAIDSRLQMALNFVNFIYSQAFCFSFTKKYDPSENEKISKLKKCSIKLKNKKLNSIVIMMMDIKNPETESFDTNHNLVKTVGESIVFPVPSDIYIYLSKNHMKFAFPLHREAKSFHKLLHRSYFQEDIRRIPKEKRKEIEDPEFLLKKKVKK</sequence>
<name>A0A3S0HXL0_9PROT</name>
<feature type="compositionally biased region" description="Pro residues" evidence="1">
    <location>
        <begin position="1"/>
        <end position="10"/>
    </location>
</feature>
<dbReference type="Proteomes" id="UP000277007">
    <property type="component" value="Unassembled WGS sequence"/>
</dbReference>
<comment type="caution">
    <text evidence="2">The sequence shown here is derived from an EMBL/GenBank/DDBJ whole genome shotgun (WGS) entry which is preliminary data.</text>
</comment>
<evidence type="ECO:0000313" key="2">
    <source>
        <dbReference type="EMBL" id="RTR16267.1"/>
    </source>
</evidence>
<evidence type="ECO:0000256" key="1">
    <source>
        <dbReference type="SAM" id="MobiDB-lite"/>
    </source>
</evidence>
<dbReference type="AlphaFoldDB" id="A0A3S0HXL0"/>
<accession>A0A3S0HXL0</accession>
<reference evidence="2 3" key="1">
    <citation type="submission" date="2018-12" db="EMBL/GenBank/DDBJ databases">
        <authorList>
            <person name="Yang Y."/>
        </authorList>
    </citation>
    <scope>NUCLEOTIDE SEQUENCE [LARGE SCALE GENOMIC DNA]</scope>
    <source>
        <strain evidence="2 3">L-25-5w-1</strain>
    </source>
</reference>
<gene>
    <name evidence="2" type="ORF">EJ903_21005</name>
</gene>
<evidence type="ECO:0000313" key="3">
    <source>
        <dbReference type="Proteomes" id="UP000277007"/>
    </source>
</evidence>
<dbReference type="RefSeq" id="WP_126619129.1">
    <property type="nucleotide sequence ID" value="NZ_JBHUCY010000002.1"/>
</dbReference>
<feature type="region of interest" description="Disordered" evidence="1">
    <location>
        <begin position="1"/>
        <end position="47"/>
    </location>
</feature>
<organism evidence="2 3">
    <name type="scientific">Azospirillum griseum</name>
    <dbReference type="NCBI Taxonomy" id="2496639"/>
    <lineage>
        <taxon>Bacteria</taxon>
        <taxon>Pseudomonadati</taxon>
        <taxon>Pseudomonadota</taxon>
        <taxon>Alphaproteobacteria</taxon>
        <taxon>Rhodospirillales</taxon>
        <taxon>Azospirillaceae</taxon>
        <taxon>Azospirillum</taxon>
    </lineage>
</organism>
<protein>
    <submittedName>
        <fullName evidence="2">Uncharacterized protein</fullName>
    </submittedName>
</protein>
<proteinExistence type="predicted"/>
<keyword evidence="3" id="KW-1185">Reference proteome</keyword>
<dbReference type="EMBL" id="RXMA01000026">
    <property type="protein sequence ID" value="RTR16267.1"/>
    <property type="molecule type" value="Genomic_DNA"/>
</dbReference>
<feature type="compositionally biased region" description="Pro residues" evidence="1">
    <location>
        <begin position="35"/>
        <end position="46"/>
    </location>
</feature>